<name>A0A5B8KVE2_9HYPH</name>
<evidence type="ECO:0000256" key="2">
    <source>
        <dbReference type="ARBA" id="ARBA00022729"/>
    </source>
</evidence>
<dbReference type="InterPro" id="IPR028082">
    <property type="entry name" value="Peripla_BP_I"/>
</dbReference>
<feature type="domain" description="Leucine-binding protein" evidence="4">
    <location>
        <begin position="24"/>
        <end position="346"/>
    </location>
</feature>
<dbReference type="AlphaFoldDB" id="A0A5B8KVE2"/>
<evidence type="ECO:0000313" key="6">
    <source>
        <dbReference type="Proteomes" id="UP000321389"/>
    </source>
</evidence>
<dbReference type="InterPro" id="IPR028081">
    <property type="entry name" value="Leu-bd"/>
</dbReference>
<accession>A0A5B8KVE2</accession>
<evidence type="ECO:0000256" key="3">
    <source>
        <dbReference type="SAM" id="SignalP"/>
    </source>
</evidence>
<protein>
    <submittedName>
        <fullName evidence="5">ABC transporter substrate-binding protein</fullName>
    </submittedName>
</protein>
<comment type="similarity">
    <text evidence="1">Belongs to the leucine-binding protein family.</text>
</comment>
<feature type="signal peptide" evidence="3">
    <location>
        <begin position="1"/>
        <end position="20"/>
    </location>
</feature>
<keyword evidence="2 3" id="KW-0732">Signal</keyword>
<proteinExistence type="inferred from homology"/>
<organism evidence="5 6">
    <name type="scientific">Nitratireductor mangrovi</name>
    <dbReference type="NCBI Taxonomy" id="2599600"/>
    <lineage>
        <taxon>Bacteria</taxon>
        <taxon>Pseudomonadati</taxon>
        <taxon>Pseudomonadota</taxon>
        <taxon>Alphaproteobacteria</taxon>
        <taxon>Hyphomicrobiales</taxon>
        <taxon>Phyllobacteriaceae</taxon>
        <taxon>Nitratireductor</taxon>
    </lineage>
</organism>
<dbReference type="Pfam" id="PF13458">
    <property type="entry name" value="Peripla_BP_6"/>
    <property type="match status" value="1"/>
</dbReference>
<dbReference type="KEGG" id="niy:FQ775_03695"/>
<feature type="chain" id="PRO_5022776448" evidence="3">
    <location>
        <begin position="21"/>
        <end position="356"/>
    </location>
</feature>
<evidence type="ECO:0000313" key="5">
    <source>
        <dbReference type="EMBL" id="QDY99547.1"/>
    </source>
</evidence>
<dbReference type="PANTHER" id="PTHR47151:SF2">
    <property type="entry name" value="AMINO ACID BINDING PROTEIN"/>
    <property type="match status" value="1"/>
</dbReference>
<reference evidence="5" key="1">
    <citation type="submission" date="2020-04" db="EMBL/GenBank/DDBJ databases">
        <title>Nitratireductor sp. nov. isolated from mangrove soil.</title>
        <authorList>
            <person name="Ye Y."/>
        </authorList>
    </citation>
    <scope>NUCLEOTIDE SEQUENCE</scope>
    <source>
        <strain evidence="5">SY7</strain>
    </source>
</reference>
<dbReference type="PANTHER" id="PTHR47151">
    <property type="entry name" value="LEU/ILE/VAL-BINDING ABC TRANSPORTER SUBUNIT"/>
    <property type="match status" value="1"/>
</dbReference>
<dbReference type="EMBL" id="CP042301">
    <property type="protein sequence ID" value="QDY99547.1"/>
    <property type="molecule type" value="Genomic_DNA"/>
</dbReference>
<sequence length="356" mass="37356">MLILKRLAIVLAAISCPAVASGTEIGVAAPLSGPFALLGGQMRDGANAALSAAGANEPMASDTECSGDGGRRAAEAFVTADVRLVVGFLCIEAIEAALPILTEAGIPVITTGVRINALTDRRQQSGWSVFRLAPRADEEAAAVGRIMTRQWAGVLFAIIDDGTIYGRELAESFRLAAELGALKPVFTDTFRPQLTNQIALAGRLRKAGATHVFAGGDRSDLAILGRDAAELGYDLVIAGGEALRAAEEDVDLVEGTLMVGLPVWADVADPAALAALDQRDVAPDGYVLPTYAAAQVALAVIEAAVATEITVEQALATGRFDTALGEVRFNDVGDWAGTRYRLFRYDGKSFRRVDQE</sequence>
<dbReference type="RefSeq" id="WP_146298203.1">
    <property type="nucleotide sequence ID" value="NZ_CP042301.2"/>
</dbReference>
<dbReference type="SUPFAM" id="SSF53822">
    <property type="entry name" value="Periplasmic binding protein-like I"/>
    <property type="match status" value="1"/>
</dbReference>
<evidence type="ECO:0000259" key="4">
    <source>
        <dbReference type="Pfam" id="PF13458"/>
    </source>
</evidence>
<dbReference type="Proteomes" id="UP000321389">
    <property type="component" value="Chromosome"/>
</dbReference>
<evidence type="ECO:0000256" key="1">
    <source>
        <dbReference type="ARBA" id="ARBA00010062"/>
    </source>
</evidence>
<dbReference type="Gene3D" id="3.40.50.2300">
    <property type="match status" value="2"/>
</dbReference>
<gene>
    <name evidence="5" type="ORF">FQ775_03695</name>
</gene>
<keyword evidence="6" id="KW-1185">Reference proteome</keyword>
<dbReference type="CDD" id="cd06342">
    <property type="entry name" value="PBP1_ABC_LIVBP-like"/>
    <property type="match status" value="1"/>
</dbReference>
<dbReference type="OrthoDB" id="8439308at2"/>